<organism evidence="1 2">
    <name type="scientific">Rhizobium loti</name>
    <name type="common">Mesorhizobium loti</name>
    <dbReference type="NCBI Taxonomy" id="381"/>
    <lineage>
        <taxon>Bacteria</taxon>
        <taxon>Pseudomonadati</taxon>
        <taxon>Pseudomonadota</taxon>
        <taxon>Alphaproteobacteria</taxon>
        <taxon>Hyphomicrobiales</taxon>
        <taxon>Phyllobacteriaceae</taxon>
        <taxon>Mesorhizobium</taxon>
    </lineage>
</organism>
<accession>A0A117N276</accession>
<name>A0A117N276_RHILI</name>
<sequence length="83" mass="9086">MFPGLERQRRECAAPAHLQLSLTVHSLGAPRGGASDRLRLRAEQIQDADIGDAVTVVDGGLRSQGAGWRRSQAMRMVEIMGRF</sequence>
<dbReference type="EMBL" id="LPWA01000142">
    <property type="protein sequence ID" value="KUM24123.1"/>
    <property type="molecule type" value="Genomic_DNA"/>
</dbReference>
<protein>
    <submittedName>
        <fullName evidence="1">Uncharacterized protein</fullName>
    </submittedName>
</protein>
<comment type="caution">
    <text evidence="1">The sequence shown here is derived from an EMBL/GenBank/DDBJ whole genome shotgun (WGS) entry which is preliminary data.</text>
</comment>
<dbReference type="Proteomes" id="UP000053176">
    <property type="component" value="Unassembled WGS sequence"/>
</dbReference>
<reference evidence="1 2" key="1">
    <citation type="submission" date="2015-12" db="EMBL/GenBank/DDBJ databases">
        <title>Draft genome sequence of Mesorhizobium sp. UFLA 01-765, a multitolerant efficient symbiont and plant-growth promoting strain isolated from Zn-mining soil using Leucaena leucocephala as a trap plant.</title>
        <authorList>
            <person name="Rangel W.M."/>
            <person name="Thijs S."/>
            <person name="Longatti S.M."/>
            <person name="Moreira F.M."/>
            <person name="Weyens N."/>
            <person name="Vangronsveld J."/>
            <person name="Van Hamme J.D."/>
            <person name="Bottos E.M."/>
            <person name="Rineau F."/>
        </authorList>
    </citation>
    <scope>NUCLEOTIDE SEQUENCE [LARGE SCALE GENOMIC DNA]</scope>
    <source>
        <strain evidence="1 2">UFLA 01-765</strain>
    </source>
</reference>
<proteinExistence type="predicted"/>
<gene>
    <name evidence="1" type="ORF">AU467_06740</name>
</gene>
<evidence type="ECO:0000313" key="2">
    <source>
        <dbReference type="Proteomes" id="UP000053176"/>
    </source>
</evidence>
<evidence type="ECO:0000313" key="1">
    <source>
        <dbReference type="EMBL" id="KUM24123.1"/>
    </source>
</evidence>
<dbReference type="AlphaFoldDB" id="A0A117N276"/>